<dbReference type="HOGENOM" id="CLU_1558225_0_0_1"/>
<dbReference type="RefSeq" id="XP_001427692.1">
    <property type="nucleotide sequence ID" value="XM_001427655.2"/>
</dbReference>
<evidence type="ECO:0000256" key="1">
    <source>
        <dbReference type="SAM" id="Phobius"/>
    </source>
</evidence>
<dbReference type="Proteomes" id="UP000000600">
    <property type="component" value="Unassembled WGS sequence"/>
</dbReference>
<protein>
    <submittedName>
        <fullName evidence="2">Uncharacterized protein</fullName>
    </submittedName>
</protein>
<dbReference type="GeneID" id="5013478"/>
<reference evidence="2 3" key="1">
    <citation type="journal article" date="2006" name="Nature">
        <title>Global trends of whole-genome duplications revealed by the ciliate Paramecium tetraurelia.</title>
        <authorList>
            <consortium name="Genoscope"/>
            <person name="Aury J.-M."/>
            <person name="Jaillon O."/>
            <person name="Duret L."/>
            <person name="Noel B."/>
            <person name="Jubin C."/>
            <person name="Porcel B.M."/>
            <person name="Segurens B."/>
            <person name="Daubin V."/>
            <person name="Anthouard V."/>
            <person name="Aiach N."/>
            <person name="Arnaiz O."/>
            <person name="Billaut A."/>
            <person name="Beisson J."/>
            <person name="Blanc I."/>
            <person name="Bouhouche K."/>
            <person name="Camara F."/>
            <person name="Duharcourt S."/>
            <person name="Guigo R."/>
            <person name="Gogendeau D."/>
            <person name="Katinka M."/>
            <person name="Keller A.-M."/>
            <person name="Kissmehl R."/>
            <person name="Klotz C."/>
            <person name="Koll F."/>
            <person name="Le Moue A."/>
            <person name="Lepere C."/>
            <person name="Malinsky S."/>
            <person name="Nowacki M."/>
            <person name="Nowak J.K."/>
            <person name="Plattner H."/>
            <person name="Poulain J."/>
            <person name="Ruiz F."/>
            <person name="Serrano V."/>
            <person name="Zagulski M."/>
            <person name="Dessen P."/>
            <person name="Betermier M."/>
            <person name="Weissenbach J."/>
            <person name="Scarpelli C."/>
            <person name="Schachter V."/>
            <person name="Sperling L."/>
            <person name="Meyer E."/>
            <person name="Cohen J."/>
            <person name="Wincker P."/>
        </authorList>
    </citation>
    <scope>NUCLEOTIDE SEQUENCE [LARGE SCALE GENOMIC DNA]</scope>
    <source>
        <strain evidence="2 3">Stock d4-2</strain>
    </source>
</reference>
<keyword evidence="1" id="KW-1133">Transmembrane helix</keyword>
<keyword evidence="1" id="KW-0812">Transmembrane</keyword>
<evidence type="ECO:0000313" key="2">
    <source>
        <dbReference type="EMBL" id="CAK60294.1"/>
    </source>
</evidence>
<keyword evidence="3" id="KW-1185">Reference proteome</keyword>
<evidence type="ECO:0000313" key="3">
    <source>
        <dbReference type="Proteomes" id="UP000000600"/>
    </source>
</evidence>
<dbReference type="KEGG" id="ptm:GSPATT00005042001"/>
<dbReference type="InParanoid" id="A0BP27"/>
<accession>A0BP27</accession>
<keyword evidence="1" id="KW-0472">Membrane</keyword>
<dbReference type="EMBL" id="CT868008">
    <property type="protein sequence ID" value="CAK60294.1"/>
    <property type="molecule type" value="Genomic_DNA"/>
</dbReference>
<name>A0BP27_PARTE</name>
<proteinExistence type="predicted"/>
<feature type="transmembrane region" description="Helical" evidence="1">
    <location>
        <begin position="79"/>
        <end position="95"/>
    </location>
</feature>
<gene>
    <name evidence="2" type="ORF">GSPATT00005042001</name>
</gene>
<dbReference type="AlphaFoldDB" id="A0BP27"/>
<sequence length="172" mass="20417">MASKSYAQKQKQYYHKLTFETMMKKSNYESPIHMTFLEGIQDALNEQGINNIRKITKTKSISEIMETLSRDIQNQRRKPLYIAIGSLIISQTYFIDLKFTCLGIMHLPYGCQILIIYINQKTFKERELSLDQRMNGLIQINRIINDYHRINMHLQRTNAEIINITMYILIIY</sequence>
<organism evidence="2 3">
    <name type="scientific">Paramecium tetraurelia</name>
    <dbReference type="NCBI Taxonomy" id="5888"/>
    <lineage>
        <taxon>Eukaryota</taxon>
        <taxon>Sar</taxon>
        <taxon>Alveolata</taxon>
        <taxon>Ciliophora</taxon>
        <taxon>Intramacronucleata</taxon>
        <taxon>Oligohymenophorea</taxon>
        <taxon>Peniculida</taxon>
        <taxon>Parameciidae</taxon>
        <taxon>Paramecium</taxon>
    </lineage>
</organism>